<protein>
    <submittedName>
        <fullName evidence="2">Uncharacterized protein</fullName>
    </submittedName>
</protein>
<feature type="transmembrane region" description="Helical" evidence="1">
    <location>
        <begin position="55"/>
        <end position="76"/>
    </location>
</feature>
<keyword evidence="3" id="KW-1185">Reference proteome</keyword>
<organism evidence="2 3">
    <name type="scientific">Plectosphaerella plurivora</name>
    <dbReference type="NCBI Taxonomy" id="936078"/>
    <lineage>
        <taxon>Eukaryota</taxon>
        <taxon>Fungi</taxon>
        <taxon>Dikarya</taxon>
        <taxon>Ascomycota</taxon>
        <taxon>Pezizomycotina</taxon>
        <taxon>Sordariomycetes</taxon>
        <taxon>Hypocreomycetidae</taxon>
        <taxon>Glomerellales</taxon>
        <taxon>Plectosphaerellaceae</taxon>
        <taxon>Plectosphaerella</taxon>
    </lineage>
</organism>
<reference evidence="2" key="1">
    <citation type="journal article" date="2021" name="Nat. Commun.">
        <title>Genetic determinants of endophytism in the Arabidopsis root mycobiome.</title>
        <authorList>
            <person name="Mesny F."/>
            <person name="Miyauchi S."/>
            <person name="Thiergart T."/>
            <person name="Pickel B."/>
            <person name="Atanasova L."/>
            <person name="Karlsson M."/>
            <person name="Huettel B."/>
            <person name="Barry K.W."/>
            <person name="Haridas S."/>
            <person name="Chen C."/>
            <person name="Bauer D."/>
            <person name="Andreopoulos W."/>
            <person name="Pangilinan J."/>
            <person name="LaButti K."/>
            <person name="Riley R."/>
            <person name="Lipzen A."/>
            <person name="Clum A."/>
            <person name="Drula E."/>
            <person name="Henrissat B."/>
            <person name="Kohler A."/>
            <person name="Grigoriev I.V."/>
            <person name="Martin F.M."/>
            <person name="Hacquard S."/>
        </authorList>
    </citation>
    <scope>NUCLEOTIDE SEQUENCE</scope>
    <source>
        <strain evidence="2">MPI-SDFR-AT-0117</strain>
    </source>
</reference>
<dbReference type="EMBL" id="JAGSXJ010000016">
    <property type="protein sequence ID" value="KAH6684981.1"/>
    <property type="molecule type" value="Genomic_DNA"/>
</dbReference>
<dbReference type="AlphaFoldDB" id="A0A9P8VA29"/>
<dbReference type="OrthoDB" id="3750908at2759"/>
<accession>A0A9P8VA29</accession>
<evidence type="ECO:0000313" key="3">
    <source>
        <dbReference type="Proteomes" id="UP000770015"/>
    </source>
</evidence>
<keyword evidence="1" id="KW-0472">Membrane</keyword>
<proteinExistence type="predicted"/>
<keyword evidence="1" id="KW-1133">Transmembrane helix</keyword>
<feature type="transmembrane region" description="Helical" evidence="1">
    <location>
        <begin position="21"/>
        <end position="43"/>
    </location>
</feature>
<evidence type="ECO:0000313" key="2">
    <source>
        <dbReference type="EMBL" id="KAH6684981.1"/>
    </source>
</evidence>
<feature type="transmembrane region" description="Helical" evidence="1">
    <location>
        <begin position="97"/>
        <end position="117"/>
    </location>
</feature>
<gene>
    <name evidence="2" type="ORF">F5X68DRAFT_21419</name>
</gene>
<sequence length="153" mass="16560">MAGFVSSIVEPYKFGGRSAGGMARVLTMYSITLFRTIHAALYIIRSAVRARTVSLIVGCIFGVIGTIFVIISVAALGAARGRRRALGINWGRLHFDIILGIGSLASLALMIVAFLFASNADNSGFWTAWCLVWVFLSLASWIAQRPPTNDTYV</sequence>
<evidence type="ECO:0000256" key="1">
    <source>
        <dbReference type="SAM" id="Phobius"/>
    </source>
</evidence>
<comment type="caution">
    <text evidence="2">The sequence shown here is derived from an EMBL/GenBank/DDBJ whole genome shotgun (WGS) entry which is preliminary data.</text>
</comment>
<keyword evidence="1" id="KW-0812">Transmembrane</keyword>
<dbReference type="Proteomes" id="UP000770015">
    <property type="component" value="Unassembled WGS sequence"/>
</dbReference>
<name>A0A9P8VA29_9PEZI</name>
<feature type="transmembrane region" description="Helical" evidence="1">
    <location>
        <begin position="123"/>
        <end position="143"/>
    </location>
</feature>